<dbReference type="Gene3D" id="3.40.50.2300">
    <property type="match status" value="1"/>
</dbReference>
<evidence type="ECO:0000259" key="4">
    <source>
        <dbReference type="PROSITE" id="PS50110"/>
    </source>
</evidence>
<dbReference type="InterPro" id="IPR001789">
    <property type="entry name" value="Sig_transdc_resp-reg_receiver"/>
</dbReference>
<dbReference type="PROSITE" id="PS50043">
    <property type="entry name" value="HTH_LUXR_2"/>
    <property type="match status" value="1"/>
</dbReference>
<dbReference type="PRINTS" id="PR00038">
    <property type="entry name" value="HTHLUXR"/>
</dbReference>
<gene>
    <name evidence="5" type="ORF">MNBD_ACTINO02-118</name>
</gene>
<sequence length="221" mass="24234">MKQMRIVLADAHAVLRSGLKALLEKEDDLVVVGEAADGATCVEQVLALTPDIVILGISMPQSDGFEALERIRMKTPQTRVLILTMYDSVGYLRRVLALGGAGYVPKRATTDELLSAIHTVYDGGIYLYPEYTMVLADSGGNLPIEGHPLQNASRSRFDSLTEREAKIFGLVALGYHNTEIAELVHLSVRTVETQKSRLMQKLDVRSRAGLVRCAITLGILR</sequence>
<dbReference type="InterPro" id="IPR011006">
    <property type="entry name" value="CheY-like_superfamily"/>
</dbReference>
<feature type="domain" description="Response regulatory" evidence="4">
    <location>
        <begin position="5"/>
        <end position="121"/>
    </location>
</feature>
<dbReference type="SMART" id="SM00448">
    <property type="entry name" value="REC"/>
    <property type="match status" value="1"/>
</dbReference>
<dbReference type="CDD" id="cd06170">
    <property type="entry name" value="LuxR_C_like"/>
    <property type="match status" value="1"/>
</dbReference>
<dbReference type="GO" id="GO:0000160">
    <property type="term" value="P:phosphorelay signal transduction system"/>
    <property type="evidence" value="ECO:0007669"/>
    <property type="project" value="InterPro"/>
</dbReference>
<dbReference type="PANTHER" id="PTHR43214">
    <property type="entry name" value="TWO-COMPONENT RESPONSE REGULATOR"/>
    <property type="match status" value="1"/>
</dbReference>
<protein>
    <recommendedName>
        <fullName evidence="6">Two-component transcriptional response regulator, LuxR family</fullName>
    </recommendedName>
</protein>
<dbReference type="SMART" id="SM00421">
    <property type="entry name" value="HTH_LUXR"/>
    <property type="match status" value="1"/>
</dbReference>
<dbReference type="InterPro" id="IPR039420">
    <property type="entry name" value="WalR-like"/>
</dbReference>
<dbReference type="GO" id="GO:0006355">
    <property type="term" value="P:regulation of DNA-templated transcription"/>
    <property type="evidence" value="ECO:0007669"/>
    <property type="project" value="InterPro"/>
</dbReference>
<evidence type="ECO:0000313" key="5">
    <source>
        <dbReference type="EMBL" id="VAW09285.1"/>
    </source>
</evidence>
<dbReference type="InterPro" id="IPR000792">
    <property type="entry name" value="Tscrpt_reg_LuxR_C"/>
</dbReference>
<dbReference type="PROSITE" id="PS50110">
    <property type="entry name" value="RESPONSE_REGULATORY"/>
    <property type="match status" value="1"/>
</dbReference>
<evidence type="ECO:0000256" key="1">
    <source>
        <dbReference type="ARBA" id="ARBA00022553"/>
    </source>
</evidence>
<dbReference type="GO" id="GO:0003677">
    <property type="term" value="F:DNA binding"/>
    <property type="evidence" value="ECO:0007669"/>
    <property type="project" value="UniProtKB-KW"/>
</dbReference>
<keyword evidence="1" id="KW-0597">Phosphoprotein</keyword>
<name>A0A3B0STQ0_9ZZZZ</name>
<dbReference type="PROSITE" id="PS00622">
    <property type="entry name" value="HTH_LUXR_1"/>
    <property type="match status" value="1"/>
</dbReference>
<dbReference type="SUPFAM" id="SSF52172">
    <property type="entry name" value="CheY-like"/>
    <property type="match status" value="1"/>
</dbReference>
<dbReference type="InterPro" id="IPR016032">
    <property type="entry name" value="Sig_transdc_resp-reg_C-effctor"/>
</dbReference>
<reference evidence="5" key="1">
    <citation type="submission" date="2018-06" db="EMBL/GenBank/DDBJ databases">
        <authorList>
            <person name="Zhirakovskaya E."/>
        </authorList>
    </citation>
    <scope>NUCLEOTIDE SEQUENCE</scope>
</reference>
<evidence type="ECO:0008006" key="6">
    <source>
        <dbReference type="Google" id="ProtNLM"/>
    </source>
</evidence>
<dbReference type="PANTHER" id="PTHR43214:SF43">
    <property type="entry name" value="TWO-COMPONENT RESPONSE REGULATOR"/>
    <property type="match status" value="1"/>
</dbReference>
<dbReference type="AlphaFoldDB" id="A0A3B0STQ0"/>
<dbReference type="Pfam" id="PF00196">
    <property type="entry name" value="GerE"/>
    <property type="match status" value="1"/>
</dbReference>
<dbReference type="SUPFAM" id="SSF46894">
    <property type="entry name" value="C-terminal effector domain of the bipartite response regulators"/>
    <property type="match status" value="1"/>
</dbReference>
<dbReference type="Pfam" id="PF00072">
    <property type="entry name" value="Response_reg"/>
    <property type="match status" value="1"/>
</dbReference>
<feature type="domain" description="HTH luxR-type" evidence="3">
    <location>
        <begin position="153"/>
        <end position="218"/>
    </location>
</feature>
<dbReference type="InterPro" id="IPR058245">
    <property type="entry name" value="NreC/VraR/RcsB-like_REC"/>
</dbReference>
<organism evidence="5">
    <name type="scientific">hydrothermal vent metagenome</name>
    <dbReference type="NCBI Taxonomy" id="652676"/>
    <lineage>
        <taxon>unclassified sequences</taxon>
        <taxon>metagenomes</taxon>
        <taxon>ecological metagenomes</taxon>
    </lineage>
</organism>
<evidence type="ECO:0000256" key="2">
    <source>
        <dbReference type="ARBA" id="ARBA00023125"/>
    </source>
</evidence>
<dbReference type="CDD" id="cd17535">
    <property type="entry name" value="REC_NarL-like"/>
    <property type="match status" value="1"/>
</dbReference>
<dbReference type="EMBL" id="UOEK01000548">
    <property type="protein sequence ID" value="VAW09285.1"/>
    <property type="molecule type" value="Genomic_DNA"/>
</dbReference>
<evidence type="ECO:0000259" key="3">
    <source>
        <dbReference type="PROSITE" id="PS50043"/>
    </source>
</evidence>
<proteinExistence type="predicted"/>
<accession>A0A3B0STQ0</accession>
<keyword evidence="2" id="KW-0238">DNA-binding</keyword>